<dbReference type="SMART" id="SM00184">
    <property type="entry name" value="RING"/>
    <property type="match status" value="1"/>
</dbReference>
<keyword evidence="5" id="KW-0175">Coiled coil</keyword>
<dbReference type="EMBL" id="CAJPIZ010005219">
    <property type="protein sequence ID" value="CAG2108387.1"/>
    <property type="molecule type" value="Genomic_DNA"/>
</dbReference>
<dbReference type="PROSITE" id="PS00518">
    <property type="entry name" value="ZF_RING_1"/>
    <property type="match status" value="1"/>
</dbReference>
<dbReference type="PANTHER" id="PTHR10131:SF94">
    <property type="entry name" value="TNF RECEPTOR-ASSOCIATED FACTOR 4"/>
    <property type="match status" value="1"/>
</dbReference>
<accession>A0A7R9KRC6</accession>
<gene>
    <name evidence="7" type="ORF">OSB1V03_LOCUS8381</name>
</gene>
<evidence type="ECO:0000259" key="6">
    <source>
        <dbReference type="PROSITE" id="PS50089"/>
    </source>
</evidence>
<protein>
    <recommendedName>
        <fullName evidence="6">RING-type domain-containing protein</fullName>
    </recommendedName>
</protein>
<dbReference type="Proteomes" id="UP000759131">
    <property type="component" value="Unassembled WGS sequence"/>
</dbReference>
<evidence type="ECO:0000256" key="5">
    <source>
        <dbReference type="SAM" id="Coils"/>
    </source>
</evidence>
<proteinExistence type="predicted"/>
<keyword evidence="3" id="KW-0862">Zinc</keyword>
<dbReference type="Gene3D" id="3.30.40.10">
    <property type="entry name" value="Zinc/RING finger domain, C3HC4 (zinc finger)"/>
    <property type="match status" value="2"/>
</dbReference>
<organism evidence="7">
    <name type="scientific">Medioppia subpectinata</name>
    <dbReference type="NCBI Taxonomy" id="1979941"/>
    <lineage>
        <taxon>Eukaryota</taxon>
        <taxon>Metazoa</taxon>
        <taxon>Ecdysozoa</taxon>
        <taxon>Arthropoda</taxon>
        <taxon>Chelicerata</taxon>
        <taxon>Arachnida</taxon>
        <taxon>Acari</taxon>
        <taxon>Acariformes</taxon>
        <taxon>Sarcoptiformes</taxon>
        <taxon>Oribatida</taxon>
        <taxon>Brachypylina</taxon>
        <taxon>Oppioidea</taxon>
        <taxon>Oppiidae</taxon>
        <taxon>Medioppia</taxon>
    </lineage>
</organism>
<name>A0A7R9KRC6_9ACAR</name>
<sequence length="333" mass="37656">MAKCSICLNVFNNAVDTRCGHIFCDHCLQEWRSKPGSAVKRCPLCREALTATKRTHDMTANESGIGDVVTVTVNRDLNRIIGKLRIKCPNEWNGCKETIQLESKAAHHNNCKHRLCHKCGHPAGESAGQHNCIELLVKDRKVSLEYCNELRHKLEAVVKEKEELKEKLAQMSANCVDEISLTFDHMIDVKEVFVGKYGFKDLKMRLRDDGITLWNAEHYTNQCSRVYMSVRYAELQSLAICADSSLPLLVIKPVDAKALQIAQSLSINSDVFDVNSNDKSRNTIVIVLNAEWKQLLTTLVLYSCQLKNSRSECMRIDAIEGRVLLDNRSETYG</sequence>
<evidence type="ECO:0000256" key="1">
    <source>
        <dbReference type="ARBA" id="ARBA00022723"/>
    </source>
</evidence>
<evidence type="ECO:0000256" key="2">
    <source>
        <dbReference type="ARBA" id="ARBA00022771"/>
    </source>
</evidence>
<evidence type="ECO:0000256" key="4">
    <source>
        <dbReference type="PROSITE-ProRule" id="PRU00175"/>
    </source>
</evidence>
<dbReference type="PROSITE" id="PS50089">
    <property type="entry name" value="ZF_RING_2"/>
    <property type="match status" value="1"/>
</dbReference>
<feature type="coiled-coil region" evidence="5">
    <location>
        <begin position="147"/>
        <end position="174"/>
    </location>
</feature>
<evidence type="ECO:0000313" key="7">
    <source>
        <dbReference type="EMBL" id="CAD7627957.1"/>
    </source>
</evidence>
<keyword evidence="8" id="KW-1185">Reference proteome</keyword>
<feature type="domain" description="RING-type" evidence="6">
    <location>
        <begin position="4"/>
        <end position="46"/>
    </location>
</feature>
<keyword evidence="2 4" id="KW-0863">Zinc-finger</keyword>
<dbReference type="GO" id="GO:0008270">
    <property type="term" value="F:zinc ion binding"/>
    <property type="evidence" value="ECO:0007669"/>
    <property type="project" value="UniProtKB-KW"/>
</dbReference>
<evidence type="ECO:0000256" key="3">
    <source>
        <dbReference type="ARBA" id="ARBA00022833"/>
    </source>
</evidence>
<dbReference type="PANTHER" id="PTHR10131">
    <property type="entry name" value="TNF RECEPTOR ASSOCIATED FACTOR"/>
    <property type="match status" value="1"/>
</dbReference>
<dbReference type="Pfam" id="PF13445">
    <property type="entry name" value="zf-RING_UBOX"/>
    <property type="match status" value="1"/>
</dbReference>
<dbReference type="InterPro" id="IPR017907">
    <property type="entry name" value="Znf_RING_CS"/>
</dbReference>
<dbReference type="InterPro" id="IPR013083">
    <property type="entry name" value="Znf_RING/FYVE/PHD"/>
</dbReference>
<dbReference type="SUPFAM" id="SSF57850">
    <property type="entry name" value="RING/U-box"/>
    <property type="match status" value="1"/>
</dbReference>
<dbReference type="InterPro" id="IPR027370">
    <property type="entry name" value="Znf-RING_euk"/>
</dbReference>
<dbReference type="SUPFAM" id="SSF49599">
    <property type="entry name" value="TRAF domain-like"/>
    <property type="match status" value="1"/>
</dbReference>
<dbReference type="EMBL" id="OC859794">
    <property type="protein sequence ID" value="CAD7627957.1"/>
    <property type="molecule type" value="Genomic_DNA"/>
</dbReference>
<keyword evidence="1" id="KW-0479">Metal-binding</keyword>
<dbReference type="AlphaFoldDB" id="A0A7R9KRC6"/>
<reference evidence="7" key="1">
    <citation type="submission" date="2020-11" db="EMBL/GenBank/DDBJ databases">
        <authorList>
            <person name="Tran Van P."/>
        </authorList>
    </citation>
    <scope>NUCLEOTIDE SEQUENCE</scope>
</reference>
<evidence type="ECO:0000313" key="8">
    <source>
        <dbReference type="Proteomes" id="UP000759131"/>
    </source>
</evidence>
<dbReference type="InterPro" id="IPR001841">
    <property type="entry name" value="Znf_RING"/>
</dbReference>
<dbReference type="OrthoDB" id="264917at2759"/>